<protein>
    <submittedName>
        <fullName evidence="2">Putative secreted protein ovary overexpressed</fullName>
    </submittedName>
</protein>
<name>A0A6M2DBI8_RHIMP</name>
<accession>A0A6M2DBI8</accession>
<evidence type="ECO:0000256" key="1">
    <source>
        <dbReference type="SAM" id="SignalP"/>
    </source>
</evidence>
<keyword evidence="1" id="KW-0732">Signal</keyword>
<dbReference type="EMBL" id="GHWJ01010497">
    <property type="protein sequence ID" value="NOV43234.1"/>
    <property type="molecule type" value="Transcribed_RNA"/>
</dbReference>
<organism evidence="2">
    <name type="scientific">Rhipicephalus microplus</name>
    <name type="common">Cattle tick</name>
    <name type="synonym">Boophilus microplus</name>
    <dbReference type="NCBI Taxonomy" id="6941"/>
    <lineage>
        <taxon>Eukaryota</taxon>
        <taxon>Metazoa</taxon>
        <taxon>Ecdysozoa</taxon>
        <taxon>Arthropoda</taxon>
        <taxon>Chelicerata</taxon>
        <taxon>Arachnida</taxon>
        <taxon>Acari</taxon>
        <taxon>Parasitiformes</taxon>
        <taxon>Ixodida</taxon>
        <taxon>Ixodoidea</taxon>
        <taxon>Ixodidae</taxon>
        <taxon>Rhipicephalinae</taxon>
        <taxon>Rhipicephalus</taxon>
        <taxon>Boophilus</taxon>
    </lineage>
</organism>
<proteinExistence type="predicted"/>
<evidence type="ECO:0000313" key="2">
    <source>
        <dbReference type="EMBL" id="NOV43234.1"/>
    </source>
</evidence>
<dbReference type="AlphaFoldDB" id="A0A6M2DBI8"/>
<reference evidence="2" key="1">
    <citation type="submission" date="2019-09" db="EMBL/GenBank/DDBJ databases">
        <title>Organ-specific transcriptomic study of the physiology of the cattle tick, Rhipicephalus microplus.</title>
        <authorList>
            <person name="Tirloni L."/>
            <person name="Braz G."/>
            <person name="Gandara A.C.P."/>
            <person name="Sabadin G.A."/>
            <person name="da Silva R.M."/>
            <person name="Guizzo M.G."/>
            <person name="Machado J.A."/>
            <person name="Costa E.P."/>
            <person name="Gomes H.F."/>
            <person name="Moraes J."/>
            <person name="Mota M.B.S."/>
            <person name="Mesquita R.D."/>
            <person name="Alvarenga P.H."/>
            <person name="Alves F."/>
            <person name="Seixas A."/>
            <person name="da Fonseca R.N."/>
            <person name="Fogaca A."/>
            <person name="Logullo C."/>
            <person name="Tanaka A."/>
            <person name="Daffre S."/>
            <person name="Termignoni C."/>
            <person name="Vaz I.S.Jr."/>
            <person name="Oliveira P.L."/>
            <person name="Ribeiro J.M."/>
        </authorList>
    </citation>
    <scope>NUCLEOTIDE SEQUENCE</scope>
    <source>
        <strain evidence="2">Porto Alegre</strain>
    </source>
</reference>
<feature type="signal peptide" evidence="1">
    <location>
        <begin position="1"/>
        <end position="27"/>
    </location>
</feature>
<sequence length="81" mass="9283">MPGMLSHIFHCISLLLLVLLHCHKCSSTRTVTALPSCRRHVHFSRVQFMPDASPRLSHRTIADAKDGFRPLPSHYHIRKNT</sequence>
<feature type="chain" id="PRO_5026883414" evidence="1">
    <location>
        <begin position="28"/>
        <end position="81"/>
    </location>
</feature>